<dbReference type="PANTHER" id="PTHR21047">
    <property type="entry name" value="DTDP-6-DEOXY-D-GLUCOSE-3,5 EPIMERASE"/>
    <property type="match status" value="1"/>
</dbReference>
<feature type="active site" description="Proton acceptor" evidence="1">
    <location>
        <position position="212"/>
    </location>
</feature>
<proteinExistence type="predicted"/>
<evidence type="ECO:0000313" key="4">
    <source>
        <dbReference type="Proteomes" id="UP000034006"/>
    </source>
</evidence>
<dbReference type="GO" id="GO:0019305">
    <property type="term" value="P:dTDP-rhamnose biosynthetic process"/>
    <property type="evidence" value="ECO:0007669"/>
    <property type="project" value="TreeGrafter"/>
</dbReference>
<feature type="active site" description="Proton donor" evidence="1">
    <location>
        <position position="286"/>
    </location>
</feature>
<gene>
    <name evidence="3" type="ORF">UW44_C0014G0024</name>
</gene>
<evidence type="ECO:0000256" key="2">
    <source>
        <dbReference type="PIRSR" id="PIRSR600888-3"/>
    </source>
</evidence>
<dbReference type="PANTHER" id="PTHR21047:SF2">
    <property type="entry name" value="THYMIDINE DIPHOSPHO-4-KETO-RHAMNOSE 3,5-EPIMERASE"/>
    <property type="match status" value="1"/>
</dbReference>
<reference evidence="3 4" key="1">
    <citation type="journal article" date="2015" name="Nature">
        <title>rRNA introns, odd ribosomes, and small enigmatic genomes across a large radiation of phyla.</title>
        <authorList>
            <person name="Brown C.T."/>
            <person name="Hug L.A."/>
            <person name="Thomas B.C."/>
            <person name="Sharon I."/>
            <person name="Castelle C.J."/>
            <person name="Singh A."/>
            <person name="Wilkins M.J."/>
            <person name="Williams K.H."/>
            <person name="Banfield J.F."/>
        </authorList>
    </citation>
    <scope>NUCLEOTIDE SEQUENCE [LARGE SCALE GENOMIC DNA]</scope>
</reference>
<dbReference type="Gene3D" id="2.60.120.10">
    <property type="entry name" value="Jelly Rolls"/>
    <property type="match status" value="1"/>
</dbReference>
<evidence type="ECO:0000313" key="3">
    <source>
        <dbReference type="EMBL" id="KKT51232.1"/>
    </source>
</evidence>
<dbReference type="STRING" id="1618387.UW44_C0014G0024"/>
<dbReference type="GO" id="GO:0008830">
    <property type="term" value="F:dTDP-4-dehydrorhamnose 3,5-epimerase activity"/>
    <property type="evidence" value="ECO:0007669"/>
    <property type="project" value="InterPro"/>
</dbReference>
<comment type="caution">
    <text evidence="3">The sequence shown here is derived from an EMBL/GenBank/DDBJ whole genome shotgun (WGS) entry which is preliminary data.</text>
</comment>
<dbReference type="InterPro" id="IPR000888">
    <property type="entry name" value="RmlC-like"/>
</dbReference>
<dbReference type="GO" id="GO:0000271">
    <property type="term" value="P:polysaccharide biosynthetic process"/>
    <property type="evidence" value="ECO:0007669"/>
    <property type="project" value="TreeGrafter"/>
</dbReference>
<name>A0A0G1K4N8_9BACT</name>
<dbReference type="Pfam" id="PF00908">
    <property type="entry name" value="dTDP_sugar_isom"/>
    <property type="match status" value="1"/>
</dbReference>
<dbReference type="SUPFAM" id="SSF51182">
    <property type="entry name" value="RmlC-like cupins"/>
    <property type="match status" value="1"/>
</dbReference>
<dbReference type="GO" id="GO:0005829">
    <property type="term" value="C:cytosol"/>
    <property type="evidence" value="ECO:0007669"/>
    <property type="project" value="TreeGrafter"/>
</dbReference>
<feature type="site" description="Participates in a stacking interaction with the thymidine ring of dTDP-4-oxo-6-deoxyglucose" evidence="2">
    <location>
        <position position="292"/>
    </location>
</feature>
<dbReference type="AlphaFoldDB" id="A0A0G1K4N8"/>
<protein>
    <submittedName>
        <fullName evidence="3">dTDP-4-dehydrorhamnose 3,5-epimerase</fullName>
    </submittedName>
</protein>
<sequence>MINDATYAVTEMAGTGRYWFKREFCDLRHGRTRVVLVAVENAGWQGPDMISGLSWNVSVEDRKIQQTWKLVLMKINGEDKLIFERYSKTRDGIKGETFNLAYLPTWIVEEVSQVAMEMKQQQMDNGGVNFLNNLVTKIEQEKVVARSGLSAKVEELGIGGLYHILSTTRGDERGSFREVARFPEVELLTGYDFVGKQVNHSFSTYGILRGFHVEPWAKLVTVVSGLALSYLIDCRPGSRTFGKMAKVFLGYGRTPEGEEIKGGALFIEPGIGNSVLTLSNHMDYSYVVDDLWRPDTALYAVNPMDPKLDVPWTDYVPADKIVRSERDQKSPSFAEFTQKIKVGK</sequence>
<organism evidence="3 4">
    <name type="scientific">Candidatus Collierbacteria bacterium GW2011_GWB2_44_22</name>
    <dbReference type="NCBI Taxonomy" id="1618387"/>
    <lineage>
        <taxon>Bacteria</taxon>
        <taxon>Candidatus Collieribacteriota</taxon>
    </lineage>
</organism>
<dbReference type="EMBL" id="LCIH01000014">
    <property type="protein sequence ID" value="KKT51232.1"/>
    <property type="molecule type" value="Genomic_DNA"/>
</dbReference>
<dbReference type="InterPro" id="IPR014710">
    <property type="entry name" value="RmlC-like_jellyroll"/>
</dbReference>
<evidence type="ECO:0000256" key="1">
    <source>
        <dbReference type="PIRSR" id="PIRSR600888-1"/>
    </source>
</evidence>
<dbReference type="Proteomes" id="UP000034006">
    <property type="component" value="Unassembled WGS sequence"/>
</dbReference>
<accession>A0A0G1K4N8</accession>
<dbReference type="InterPro" id="IPR011051">
    <property type="entry name" value="RmlC_Cupin_sf"/>
</dbReference>